<dbReference type="Proteomes" id="UP001430990">
    <property type="component" value="Chromosome"/>
</dbReference>
<name>A0ABY3R052_9BRAD</name>
<reference evidence="2" key="1">
    <citation type="submission" date="2021-11" db="EMBL/GenBank/DDBJ databases">
        <title>Australian commercial rhizobial inoculants.</title>
        <authorList>
            <person name="Kohlmeier M.G."/>
            <person name="O'Hara G.W."/>
            <person name="Colombi E."/>
            <person name="Ramsay J.P."/>
            <person name="Terpolilli J."/>
        </authorList>
    </citation>
    <scope>NUCLEOTIDE SEQUENCE</scope>
    <source>
        <strain evidence="2">CC829</strain>
    </source>
</reference>
<proteinExistence type="predicted"/>
<sequence>MTILTFPALSGLTWPVKKSPSFQTLKHKSVAGTSTMQSLQPYAIYAFELPFEFLRSDDANRELQQLMGLFQACRAGAIPFNFSDPDDNAVTGQTIGLGDGNTKSFGFVRSMGSVIDPVQNVTAAGLTVYENGVPQILGTDYTLLATSQYGTNYGVQFATAPLAGHTISADFSYFWLCAFDDDVAEFSKLFNLNGKALFEAKSIKFSSVLQ</sequence>
<dbReference type="InterPro" id="IPR011740">
    <property type="entry name" value="DUF2460"/>
</dbReference>
<evidence type="ECO:0000259" key="1">
    <source>
        <dbReference type="Pfam" id="PF09343"/>
    </source>
</evidence>
<organism evidence="2 3">
    <name type="scientific">Bradyrhizobium barranii</name>
    <dbReference type="NCBI Taxonomy" id="2992140"/>
    <lineage>
        <taxon>Bacteria</taxon>
        <taxon>Pseudomonadati</taxon>
        <taxon>Pseudomonadota</taxon>
        <taxon>Alphaproteobacteria</taxon>
        <taxon>Hyphomicrobiales</taxon>
        <taxon>Nitrobacteraceae</taxon>
        <taxon>Bradyrhizobium</taxon>
    </lineage>
</organism>
<dbReference type="RefSeq" id="WP_231145087.1">
    <property type="nucleotide sequence ID" value="NZ_CP088100.1"/>
</dbReference>
<evidence type="ECO:0000313" key="2">
    <source>
        <dbReference type="EMBL" id="UFW91059.1"/>
    </source>
</evidence>
<evidence type="ECO:0000313" key="3">
    <source>
        <dbReference type="Proteomes" id="UP001430990"/>
    </source>
</evidence>
<keyword evidence="3" id="KW-1185">Reference proteome</keyword>
<feature type="domain" description="DUF2460" evidence="1">
    <location>
        <begin position="6"/>
        <end position="207"/>
    </location>
</feature>
<protein>
    <submittedName>
        <fullName evidence="2">DUF2460 domain-containing protein</fullName>
    </submittedName>
</protein>
<dbReference type="Pfam" id="PF09343">
    <property type="entry name" value="DUF2460"/>
    <property type="match status" value="1"/>
</dbReference>
<gene>
    <name evidence="2" type="ORF">BjapCC829_21975</name>
</gene>
<accession>A0ABY3R052</accession>
<dbReference type="EMBL" id="CP088100">
    <property type="protein sequence ID" value="UFW91059.1"/>
    <property type="molecule type" value="Genomic_DNA"/>
</dbReference>